<dbReference type="Proteomes" id="UP000189705">
    <property type="component" value="Unplaced"/>
</dbReference>
<reference evidence="4" key="1">
    <citation type="submission" date="2025-08" db="UniProtKB">
        <authorList>
            <consortium name="RefSeq"/>
        </authorList>
    </citation>
    <scope>IDENTIFICATION</scope>
</reference>
<dbReference type="InterPro" id="IPR029445">
    <property type="entry name" value="INTS5_N"/>
</dbReference>
<feature type="domain" description="Integrator complex subunit 5 N-terminal" evidence="1">
    <location>
        <begin position="3"/>
        <end position="82"/>
    </location>
</feature>
<dbReference type="GO" id="GO:0034472">
    <property type="term" value="P:snRNA 3'-end processing"/>
    <property type="evidence" value="ECO:0007669"/>
    <property type="project" value="TreeGrafter"/>
</dbReference>
<dbReference type="InParanoid" id="A0A1U8DQF4"/>
<evidence type="ECO:0000313" key="4">
    <source>
        <dbReference type="RefSeq" id="XP_014379944.1"/>
    </source>
</evidence>
<evidence type="ECO:0000313" key="3">
    <source>
        <dbReference type="Proteomes" id="UP000189705"/>
    </source>
</evidence>
<dbReference type="Pfam" id="PF14838">
    <property type="entry name" value="INTS5_C"/>
    <property type="match status" value="1"/>
</dbReference>
<feature type="domain" description="Integrator complex subunit 5 C-terminal" evidence="2">
    <location>
        <begin position="100"/>
        <end position="245"/>
    </location>
</feature>
<dbReference type="GeneID" id="106722738"/>
<evidence type="ECO:0000259" key="2">
    <source>
        <dbReference type="Pfam" id="PF14838"/>
    </source>
</evidence>
<gene>
    <name evidence="4" type="primary">INTS5</name>
</gene>
<dbReference type="InterPro" id="IPR040316">
    <property type="entry name" value="INTS5"/>
</dbReference>
<feature type="non-terminal residue" evidence="4">
    <location>
        <position position="1"/>
    </location>
</feature>
<dbReference type="OrthoDB" id="69088at2759"/>
<dbReference type="AlphaFoldDB" id="A0A1U8DQF4"/>
<dbReference type="PANTHER" id="PTHR31697:SF2">
    <property type="entry name" value="INTEGRATOR COMPLEX SUBUNIT 5"/>
    <property type="match status" value="1"/>
</dbReference>
<evidence type="ECO:0000259" key="1">
    <source>
        <dbReference type="Pfam" id="PF14837"/>
    </source>
</evidence>
<dbReference type="InterPro" id="IPR029444">
    <property type="entry name" value="INTS5_C"/>
</dbReference>
<dbReference type="GO" id="GO:0032039">
    <property type="term" value="C:integrator complex"/>
    <property type="evidence" value="ECO:0007669"/>
    <property type="project" value="InterPro"/>
</dbReference>
<dbReference type="PANTHER" id="PTHR31697">
    <property type="entry name" value="INTEGRATOR COMPLEX SUBUNIT 5"/>
    <property type="match status" value="1"/>
</dbReference>
<dbReference type="KEGG" id="asn:106722738"/>
<dbReference type="Pfam" id="PF14837">
    <property type="entry name" value="INTS5_N"/>
    <property type="match status" value="1"/>
</dbReference>
<dbReference type="RefSeq" id="XP_014379944.1">
    <property type="nucleotide sequence ID" value="XM_014524458.1"/>
</dbReference>
<accession>A0A1U8DQF4</accession>
<dbReference type="CTD" id="80789"/>
<organism evidence="3 4">
    <name type="scientific">Alligator sinensis</name>
    <name type="common">Chinese alligator</name>
    <dbReference type="NCBI Taxonomy" id="38654"/>
    <lineage>
        <taxon>Eukaryota</taxon>
        <taxon>Metazoa</taxon>
        <taxon>Chordata</taxon>
        <taxon>Craniata</taxon>
        <taxon>Vertebrata</taxon>
        <taxon>Euteleostomi</taxon>
        <taxon>Archelosauria</taxon>
        <taxon>Archosauria</taxon>
        <taxon>Crocodylia</taxon>
        <taxon>Alligatoridae</taxon>
        <taxon>Alligatorinae</taxon>
        <taxon>Alligator</taxon>
    </lineage>
</organism>
<name>A0A1U8DQF4_ALLSI</name>
<protein>
    <submittedName>
        <fullName evidence="4">Integrator complex subunit 5</fullName>
    </submittedName>
</protein>
<dbReference type="STRING" id="38654.A0A1U8DQF4"/>
<sequence length="430" mass="45770">PALNELLQLWMACRATRALLDIYTQCLAAMIGLCPDACVDALLDASGRHSPHFDWVVAHIGSAFPSTIISRVLSCGLKDFCAHGGAPPGDTSAPDKRVPKIASVVGILGHLASRHAASIRHELLRLFHESLGPGRDPTQAAAVPFLLQLAAMSPLLLATVSGELVEALKPSVLNQLQQHLAGRPREELENMLNMAVHLVCQTSAGAYRLLQFLLDTAMPASVITPPGLAVHDGVREACDRLVQPLALSGAPSCGAEAMCHLLTLARGQEELALAAQLYAVLSACVTDLLPATAHRCVLQIHAGALPEPHAAQLLRNLALLAQWEAEGPAGLGAQLGAALAQHLHDLGQLLLHCSPEVAEPERGVFARDFARDGDAGRYLAVLHSVLHKNIDRLGLLSGRFQTYWGLRQPLGLSINPRGFSGTLHDLYVTT</sequence>
<keyword evidence="3" id="KW-1185">Reference proteome</keyword>
<proteinExistence type="predicted"/>